<feature type="domain" description="C2H2-type" evidence="11">
    <location>
        <begin position="230"/>
        <end position="257"/>
    </location>
</feature>
<evidence type="ECO:0000313" key="13">
    <source>
        <dbReference type="EMBL" id="KAK4882107.1"/>
    </source>
</evidence>
<dbReference type="PROSITE" id="PS51915">
    <property type="entry name" value="ZAD"/>
    <property type="match status" value="1"/>
</dbReference>
<feature type="domain" description="C2H2-type" evidence="11">
    <location>
        <begin position="314"/>
        <end position="341"/>
    </location>
</feature>
<feature type="domain" description="C2H2-type" evidence="11">
    <location>
        <begin position="396"/>
        <end position="421"/>
    </location>
</feature>
<feature type="domain" description="C2H2-type" evidence="11">
    <location>
        <begin position="286"/>
        <end position="313"/>
    </location>
</feature>
<feature type="domain" description="C2H2-type" evidence="11">
    <location>
        <begin position="370"/>
        <end position="397"/>
    </location>
</feature>
<dbReference type="PANTHER" id="PTHR24390:SF159">
    <property type="entry name" value="GROWTH FACTOR INDEPENDENT 1 TRANSCRIPTIONAL REPRESSOR"/>
    <property type="match status" value="1"/>
</dbReference>
<feature type="domain" description="ZAD" evidence="12">
    <location>
        <begin position="1"/>
        <end position="65"/>
    </location>
</feature>
<keyword evidence="14" id="KW-1185">Reference proteome</keyword>
<dbReference type="PROSITE" id="PS00028">
    <property type="entry name" value="ZINC_FINGER_C2H2_1"/>
    <property type="match status" value="8"/>
</dbReference>
<dbReference type="GO" id="GO:0005634">
    <property type="term" value="C:nucleus"/>
    <property type="evidence" value="ECO:0007669"/>
    <property type="project" value="UniProtKB-SubCell"/>
</dbReference>
<accession>A0AAN7SHV3</accession>
<reference evidence="14" key="1">
    <citation type="submission" date="2023-01" db="EMBL/GenBank/DDBJ databases">
        <title>Key to firefly adult light organ development and bioluminescence: homeobox transcription factors regulate luciferase expression and transportation to peroxisome.</title>
        <authorList>
            <person name="Fu X."/>
        </authorList>
    </citation>
    <scope>NUCLEOTIDE SEQUENCE [LARGE SCALE GENOMIC DNA]</scope>
</reference>
<dbReference type="GO" id="GO:0003700">
    <property type="term" value="F:DNA-binding transcription factor activity"/>
    <property type="evidence" value="ECO:0007669"/>
    <property type="project" value="TreeGrafter"/>
</dbReference>
<dbReference type="FunFam" id="3.30.160.60:FF:000671">
    <property type="entry name" value="Zinc finger protein 26"/>
    <property type="match status" value="1"/>
</dbReference>
<dbReference type="InterPro" id="IPR036236">
    <property type="entry name" value="Znf_C2H2_sf"/>
</dbReference>
<evidence type="ECO:0000256" key="10">
    <source>
        <dbReference type="SAM" id="MobiDB-lite"/>
    </source>
</evidence>
<feature type="domain" description="C2H2-type" evidence="11">
    <location>
        <begin position="342"/>
        <end position="369"/>
    </location>
</feature>
<comment type="subcellular location">
    <subcellularLocation>
        <location evidence="1">Nucleus</location>
    </subcellularLocation>
</comment>
<keyword evidence="4 8" id="KW-0863">Zinc-finger</keyword>
<dbReference type="GO" id="GO:0000978">
    <property type="term" value="F:RNA polymerase II cis-regulatory region sequence-specific DNA binding"/>
    <property type="evidence" value="ECO:0007669"/>
    <property type="project" value="TreeGrafter"/>
</dbReference>
<evidence type="ECO:0000259" key="11">
    <source>
        <dbReference type="PROSITE" id="PS50157"/>
    </source>
</evidence>
<keyword evidence="6" id="KW-0238">DNA-binding</keyword>
<evidence type="ECO:0000256" key="6">
    <source>
        <dbReference type="ARBA" id="ARBA00023125"/>
    </source>
</evidence>
<feature type="domain" description="C2H2-type" evidence="11">
    <location>
        <begin position="257"/>
        <end position="285"/>
    </location>
</feature>
<protein>
    <submittedName>
        <fullName evidence="13">Uncharacterized protein</fullName>
    </submittedName>
</protein>
<name>A0AAN7SHV3_9COLE</name>
<dbReference type="PANTHER" id="PTHR24390">
    <property type="entry name" value="ZINC FINGER PROTEIN"/>
    <property type="match status" value="1"/>
</dbReference>
<dbReference type="InterPro" id="IPR013087">
    <property type="entry name" value="Znf_C2H2_type"/>
</dbReference>
<evidence type="ECO:0000256" key="3">
    <source>
        <dbReference type="ARBA" id="ARBA00022737"/>
    </source>
</evidence>
<dbReference type="FunFam" id="3.30.160.60:FF:000446">
    <property type="entry name" value="Zinc finger protein"/>
    <property type="match status" value="1"/>
</dbReference>
<feature type="compositionally biased region" description="Basic and acidic residues" evidence="10">
    <location>
        <begin position="155"/>
        <end position="165"/>
    </location>
</feature>
<evidence type="ECO:0000256" key="2">
    <source>
        <dbReference type="ARBA" id="ARBA00022723"/>
    </source>
</evidence>
<gene>
    <name evidence="13" type="ORF">RN001_005426</name>
</gene>
<dbReference type="Proteomes" id="UP001353858">
    <property type="component" value="Unassembled WGS sequence"/>
</dbReference>
<proteinExistence type="predicted"/>
<dbReference type="Pfam" id="PF07776">
    <property type="entry name" value="zf-AD"/>
    <property type="match status" value="1"/>
</dbReference>
<evidence type="ECO:0000256" key="7">
    <source>
        <dbReference type="ARBA" id="ARBA00023242"/>
    </source>
</evidence>
<dbReference type="SUPFAM" id="SSF57667">
    <property type="entry name" value="beta-beta-alpha zinc fingers"/>
    <property type="match status" value="4"/>
</dbReference>
<dbReference type="FunFam" id="3.30.160.60:FF:002343">
    <property type="entry name" value="Zinc finger protein 33A"/>
    <property type="match status" value="1"/>
</dbReference>
<evidence type="ECO:0000256" key="9">
    <source>
        <dbReference type="PROSITE-ProRule" id="PRU01263"/>
    </source>
</evidence>
<dbReference type="GO" id="GO:0008270">
    <property type="term" value="F:zinc ion binding"/>
    <property type="evidence" value="ECO:0007669"/>
    <property type="project" value="UniProtKB-KW"/>
</dbReference>
<comment type="caution">
    <text evidence="9">Lacks conserved residue(s) required for the propagation of feature annotation.</text>
</comment>
<dbReference type="SMART" id="SM00355">
    <property type="entry name" value="ZnF_C2H2"/>
    <property type="match status" value="8"/>
</dbReference>
<sequence>MKSLTDPFENKHLKVWQVLLHVTNVKICLDDRFPSQVCSECMRLLQAFYDFKLKFEKNQQILSSYFKEELVENDSFISVLELVQENSEVVPVELISKQGKFDLKDVFIVEPSEEESFNFNGFLNNLGTEVSASFVNSNCSFDNVSDQNSLIISDIRPESNNDKSDSNGIDDESERDLCNSPIRKENASTKIVKSNNDPVTCFICDKRFAKKAHLKQHIETRHSNKKQTIFVCEVCGVIIKSRSSHYHHMLKHAGKKYVCNFCQKSYSNSSALQLHIAAVHKNMRTHLCTICGKLFNYSNALTYHMRIHTDERKYKCTYCDKTFRIQCGLDRHLRTHTGIRPYKCSYCDKAFRSKGEVDCHEMTHTGYRPYHCEYCKKGFTKTYNLKLHLLSHKGQHYCTKCERTFIELEFLNIHMKSSHSNCGIIEEDNDT</sequence>
<dbReference type="Gene3D" id="3.30.160.60">
    <property type="entry name" value="Classic Zinc Finger"/>
    <property type="match status" value="6"/>
</dbReference>
<evidence type="ECO:0000256" key="5">
    <source>
        <dbReference type="ARBA" id="ARBA00022833"/>
    </source>
</evidence>
<keyword evidence="2" id="KW-0479">Metal-binding</keyword>
<dbReference type="PROSITE" id="PS50157">
    <property type="entry name" value="ZINC_FINGER_C2H2_2"/>
    <property type="match status" value="8"/>
</dbReference>
<evidence type="ECO:0000256" key="8">
    <source>
        <dbReference type="PROSITE-ProRule" id="PRU00042"/>
    </source>
</evidence>
<dbReference type="Pfam" id="PF00096">
    <property type="entry name" value="zf-C2H2"/>
    <property type="match status" value="5"/>
</dbReference>
<dbReference type="GO" id="GO:0006357">
    <property type="term" value="P:regulation of transcription by RNA polymerase II"/>
    <property type="evidence" value="ECO:0007669"/>
    <property type="project" value="TreeGrafter"/>
</dbReference>
<evidence type="ECO:0000256" key="4">
    <source>
        <dbReference type="ARBA" id="ARBA00022771"/>
    </source>
</evidence>
<organism evidence="13 14">
    <name type="scientific">Aquatica leii</name>
    <dbReference type="NCBI Taxonomy" id="1421715"/>
    <lineage>
        <taxon>Eukaryota</taxon>
        <taxon>Metazoa</taxon>
        <taxon>Ecdysozoa</taxon>
        <taxon>Arthropoda</taxon>
        <taxon>Hexapoda</taxon>
        <taxon>Insecta</taxon>
        <taxon>Pterygota</taxon>
        <taxon>Neoptera</taxon>
        <taxon>Endopterygota</taxon>
        <taxon>Coleoptera</taxon>
        <taxon>Polyphaga</taxon>
        <taxon>Elateriformia</taxon>
        <taxon>Elateroidea</taxon>
        <taxon>Lampyridae</taxon>
        <taxon>Luciolinae</taxon>
        <taxon>Aquatica</taxon>
    </lineage>
</organism>
<dbReference type="SUPFAM" id="SSF57716">
    <property type="entry name" value="Glucocorticoid receptor-like (DNA-binding domain)"/>
    <property type="match status" value="1"/>
</dbReference>
<dbReference type="Gene3D" id="3.40.1800.20">
    <property type="match status" value="1"/>
</dbReference>
<evidence type="ECO:0000259" key="12">
    <source>
        <dbReference type="PROSITE" id="PS51915"/>
    </source>
</evidence>
<keyword evidence="3" id="KW-0677">Repeat</keyword>
<feature type="domain" description="C2H2-type" evidence="11">
    <location>
        <begin position="199"/>
        <end position="227"/>
    </location>
</feature>
<evidence type="ECO:0000256" key="1">
    <source>
        <dbReference type="ARBA" id="ARBA00004123"/>
    </source>
</evidence>
<dbReference type="EMBL" id="JARPUR010000002">
    <property type="protein sequence ID" value="KAK4882107.1"/>
    <property type="molecule type" value="Genomic_DNA"/>
</dbReference>
<feature type="region of interest" description="Disordered" evidence="10">
    <location>
        <begin position="155"/>
        <end position="176"/>
    </location>
</feature>
<keyword evidence="5" id="KW-0862">Zinc</keyword>
<dbReference type="InterPro" id="IPR012934">
    <property type="entry name" value="Znf_AD"/>
</dbReference>
<dbReference type="AlphaFoldDB" id="A0AAN7SHV3"/>
<keyword evidence="7" id="KW-0539">Nucleus</keyword>
<comment type="caution">
    <text evidence="13">The sequence shown here is derived from an EMBL/GenBank/DDBJ whole genome shotgun (WGS) entry which is preliminary data.</text>
</comment>
<evidence type="ECO:0000313" key="14">
    <source>
        <dbReference type="Proteomes" id="UP001353858"/>
    </source>
</evidence>